<keyword evidence="2" id="KW-1185">Reference proteome</keyword>
<evidence type="ECO:0000313" key="2">
    <source>
        <dbReference type="Proteomes" id="UP001157002"/>
    </source>
</evidence>
<reference evidence="1 2" key="1">
    <citation type="submission" date="2022-05" db="EMBL/GenBank/DDBJ databases">
        <title>Diverse viruses of marine archaea discovered using metagenomics.</title>
        <authorList>
            <person name="Zhou Y."/>
        </authorList>
    </citation>
    <scope>NUCLEOTIDE SEQUENCE [LARGE SCALE GENOMIC DNA]</scope>
    <source>
        <strain evidence="1">YSH_150918</strain>
    </source>
</reference>
<evidence type="ECO:0000313" key="1">
    <source>
        <dbReference type="EMBL" id="UVF62478.1"/>
    </source>
</evidence>
<dbReference type="KEGG" id="vg:80545033"/>
<dbReference type="EMBL" id="ON649702">
    <property type="protein sequence ID" value="UVF62478.1"/>
    <property type="molecule type" value="Genomic_DNA"/>
</dbReference>
<sequence length="57" mass="6800">MCDIEGLTDEEILNLVKLRIRCKEWLSLVSHWVEKGTMEQLSMIEDKLESIIYNFQK</sequence>
<proteinExistence type="predicted"/>
<accession>A0A976UAT7</accession>
<protein>
    <submittedName>
        <fullName evidence="1">Uncharacterized protein</fullName>
    </submittedName>
</protein>
<organism evidence="1 2">
    <name type="scientific">Poseidoniales virus YSH_150918</name>
    <dbReference type="NCBI Taxonomy" id="3071324"/>
    <lineage>
        <taxon>Viruses</taxon>
        <taxon>Duplodnaviria</taxon>
        <taxon>Heunggongvirae</taxon>
        <taxon>Uroviricota</taxon>
        <taxon>Caudoviricetes</taxon>
        <taxon>Magrovirales</taxon>
        <taxon>Aoguangviridae</taxon>
        <taxon>Aobingvirus</taxon>
        <taxon>Aobingvirus yangshanense</taxon>
    </lineage>
</organism>
<name>A0A976UAT7_9CAUD</name>
<dbReference type="GeneID" id="80545033"/>
<dbReference type="Proteomes" id="UP001157002">
    <property type="component" value="Segment"/>
</dbReference>
<dbReference type="RefSeq" id="YP_010806072.1">
    <property type="nucleotide sequence ID" value="NC_077214.1"/>
</dbReference>